<dbReference type="InterPro" id="IPR027417">
    <property type="entry name" value="P-loop_NTPase"/>
</dbReference>
<dbReference type="GO" id="GO:0004386">
    <property type="term" value="F:helicase activity"/>
    <property type="evidence" value="ECO:0007669"/>
    <property type="project" value="UniProtKB-KW"/>
</dbReference>
<evidence type="ECO:0000256" key="1">
    <source>
        <dbReference type="ARBA" id="ARBA00022801"/>
    </source>
</evidence>
<dbReference type="Proteomes" id="UP000789405">
    <property type="component" value="Unassembled WGS sequence"/>
</dbReference>
<evidence type="ECO:0000313" key="5">
    <source>
        <dbReference type="Proteomes" id="UP000789405"/>
    </source>
</evidence>
<dbReference type="GO" id="GO:0003676">
    <property type="term" value="F:nucleic acid binding"/>
    <property type="evidence" value="ECO:0007669"/>
    <property type="project" value="InterPro"/>
</dbReference>
<feature type="non-terminal residue" evidence="4">
    <location>
        <position position="132"/>
    </location>
</feature>
<keyword evidence="5" id="KW-1185">Reference proteome</keyword>
<accession>A0A9N9KG34</accession>
<dbReference type="InterPro" id="IPR011545">
    <property type="entry name" value="DEAD/DEAH_box_helicase_dom"/>
</dbReference>
<dbReference type="OrthoDB" id="196131at2759"/>
<dbReference type="Gene3D" id="3.40.50.300">
    <property type="entry name" value="P-loop containing nucleotide triphosphate hydrolases"/>
    <property type="match status" value="2"/>
</dbReference>
<keyword evidence="2" id="KW-0067">ATP-binding</keyword>
<organism evidence="4 5">
    <name type="scientific">Dentiscutata erythropus</name>
    <dbReference type="NCBI Taxonomy" id="1348616"/>
    <lineage>
        <taxon>Eukaryota</taxon>
        <taxon>Fungi</taxon>
        <taxon>Fungi incertae sedis</taxon>
        <taxon>Mucoromycota</taxon>
        <taxon>Glomeromycotina</taxon>
        <taxon>Glomeromycetes</taxon>
        <taxon>Diversisporales</taxon>
        <taxon>Gigasporaceae</taxon>
        <taxon>Dentiscutata</taxon>
    </lineage>
</organism>
<dbReference type="InterPro" id="IPR000629">
    <property type="entry name" value="RNA-helicase_DEAD-box_CS"/>
</dbReference>
<dbReference type="Pfam" id="PF00270">
    <property type="entry name" value="DEAD"/>
    <property type="match status" value="1"/>
</dbReference>
<sequence>FLVLDEADRMLDMGFEVEIRKIVQKSDILDDGTRQTLMFSATFPKGIRSLAKDFLADNHVFLTVGRVGSTTSDITQKIMYVEDQEKRTKLVELLLIQPPSRTLIFVETKRGADSLDDFLFNQNFPTTSIHGD</sequence>
<gene>
    <name evidence="4" type="ORF">DERYTH_LOCUS28137</name>
</gene>
<keyword evidence="2" id="KW-0347">Helicase</keyword>
<feature type="domain" description="Helicase ATP-binding" evidence="3">
    <location>
        <begin position="1"/>
        <end position="61"/>
    </location>
</feature>
<dbReference type="SUPFAM" id="SSF52540">
    <property type="entry name" value="P-loop containing nucleoside triphosphate hydrolases"/>
    <property type="match status" value="1"/>
</dbReference>
<evidence type="ECO:0000313" key="4">
    <source>
        <dbReference type="EMBL" id="CAG8826688.1"/>
    </source>
</evidence>
<name>A0A9N9KG34_9GLOM</name>
<proteinExistence type="predicted"/>
<protein>
    <submittedName>
        <fullName evidence="4">8076_t:CDS:1</fullName>
    </submittedName>
</protein>
<dbReference type="PANTHER" id="PTHR47958">
    <property type="entry name" value="ATP-DEPENDENT RNA HELICASE DBP3"/>
    <property type="match status" value="1"/>
</dbReference>
<dbReference type="PROSITE" id="PS00039">
    <property type="entry name" value="DEAD_ATP_HELICASE"/>
    <property type="match status" value="1"/>
</dbReference>
<evidence type="ECO:0000256" key="2">
    <source>
        <dbReference type="ARBA" id="ARBA00022806"/>
    </source>
</evidence>
<dbReference type="AlphaFoldDB" id="A0A9N9KG34"/>
<keyword evidence="2" id="KW-0547">Nucleotide-binding</keyword>
<feature type="non-terminal residue" evidence="4">
    <location>
        <position position="1"/>
    </location>
</feature>
<dbReference type="PROSITE" id="PS51192">
    <property type="entry name" value="HELICASE_ATP_BIND_1"/>
    <property type="match status" value="1"/>
</dbReference>
<dbReference type="GO" id="GO:0016787">
    <property type="term" value="F:hydrolase activity"/>
    <property type="evidence" value="ECO:0007669"/>
    <property type="project" value="UniProtKB-KW"/>
</dbReference>
<keyword evidence="1" id="KW-0378">Hydrolase</keyword>
<dbReference type="InterPro" id="IPR014001">
    <property type="entry name" value="Helicase_ATP-bd"/>
</dbReference>
<dbReference type="GO" id="GO:0005524">
    <property type="term" value="F:ATP binding"/>
    <property type="evidence" value="ECO:0007669"/>
    <property type="project" value="InterPro"/>
</dbReference>
<comment type="caution">
    <text evidence="4">The sequence shown here is derived from an EMBL/GenBank/DDBJ whole genome shotgun (WGS) entry which is preliminary data.</text>
</comment>
<dbReference type="EMBL" id="CAJVPY010068388">
    <property type="protein sequence ID" value="CAG8826688.1"/>
    <property type="molecule type" value="Genomic_DNA"/>
</dbReference>
<reference evidence="4" key="1">
    <citation type="submission" date="2021-06" db="EMBL/GenBank/DDBJ databases">
        <authorList>
            <person name="Kallberg Y."/>
            <person name="Tangrot J."/>
            <person name="Rosling A."/>
        </authorList>
    </citation>
    <scope>NUCLEOTIDE SEQUENCE</scope>
    <source>
        <strain evidence="4">MA453B</strain>
    </source>
</reference>
<evidence type="ECO:0000259" key="3">
    <source>
        <dbReference type="PROSITE" id="PS51192"/>
    </source>
</evidence>